<accession>A0ACB7F5Q1</accession>
<keyword evidence="2" id="KW-1185">Reference proteome</keyword>
<dbReference type="EMBL" id="CM024807">
    <property type="protein sequence ID" value="KAG8008376.1"/>
    <property type="molecule type" value="Genomic_DNA"/>
</dbReference>
<protein>
    <submittedName>
        <fullName evidence="1">Uncharacterized protein</fullName>
    </submittedName>
</protein>
<dbReference type="Proteomes" id="UP000805704">
    <property type="component" value="Chromosome 19"/>
</dbReference>
<reference evidence="1" key="1">
    <citation type="submission" date="2020-04" db="EMBL/GenBank/DDBJ databases">
        <title>A chromosome-scale assembly and high-density genetic map of the yellow drum (Nibea albiflora) genome.</title>
        <authorList>
            <person name="Xu D."/>
            <person name="Zhang W."/>
            <person name="Chen R."/>
            <person name="Tan P."/>
            <person name="Wang L."/>
            <person name="Song H."/>
            <person name="Tian L."/>
            <person name="Zhu Q."/>
            <person name="Wang B."/>
        </authorList>
    </citation>
    <scope>NUCLEOTIDE SEQUENCE</scope>
    <source>
        <strain evidence="1">ZJHYS-2018</strain>
    </source>
</reference>
<name>A0ACB7F5Q1_NIBAL</name>
<sequence length="289" mass="33514">MEAFKERVTHGYIYKGNIPAYPRPEFHVSHLKHDTNQDGLRGIRKDNGFKSPGKGSLLWWSLVVGPDEITLAEKRLLETTYPDRTEEQAQTQQSFLGKFATSQAFKKSSRQGSYRFTFPLEEVLQAFGDQVCFGAQPVMRVFRTELHKTEVMYTVLVHSPTVEHLFSDLPLLSDDPNSVCSYKDGLFIWRSEAMCEEHRYKLVQKHDEKQMEAEEVSFHKYYVWDHVGVALHVDEHVLEFDADRLRENLKFCHRAKPAINGSSFEQFDQAQEVVKELWPDCPSPLEKAE</sequence>
<organism evidence="1 2">
    <name type="scientific">Nibea albiflora</name>
    <name type="common">Yellow drum</name>
    <name type="synonym">Corvina albiflora</name>
    <dbReference type="NCBI Taxonomy" id="240163"/>
    <lineage>
        <taxon>Eukaryota</taxon>
        <taxon>Metazoa</taxon>
        <taxon>Chordata</taxon>
        <taxon>Craniata</taxon>
        <taxon>Vertebrata</taxon>
        <taxon>Euteleostomi</taxon>
        <taxon>Actinopterygii</taxon>
        <taxon>Neopterygii</taxon>
        <taxon>Teleostei</taxon>
        <taxon>Neoteleostei</taxon>
        <taxon>Acanthomorphata</taxon>
        <taxon>Eupercaria</taxon>
        <taxon>Sciaenidae</taxon>
        <taxon>Nibea</taxon>
    </lineage>
</organism>
<evidence type="ECO:0000313" key="2">
    <source>
        <dbReference type="Proteomes" id="UP000805704"/>
    </source>
</evidence>
<proteinExistence type="predicted"/>
<evidence type="ECO:0000313" key="1">
    <source>
        <dbReference type="EMBL" id="KAG8008376.1"/>
    </source>
</evidence>
<comment type="caution">
    <text evidence="1">The sequence shown here is derived from an EMBL/GenBank/DDBJ whole genome shotgun (WGS) entry which is preliminary data.</text>
</comment>
<gene>
    <name evidence="1" type="ORF">GBF38_019517</name>
</gene>